<dbReference type="AlphaFoldDB" id="A0A2V1DVI6"/>
<dbReference type="STRING" id="97972.A0A2V1DVI6"/>
<protein>
    <recommendedName>
        <fullName evidence="1">DUF1996 domain-containing protein</fullName>
    </recommendedName>
</protein>
<dbReference type="PANTHER" id="PTHR43662">
    <property type="match status" value="1"/>
</dbReference>
<sequence length="343" mass="38084">MHLPLLTLLTGVTASQFVRPPMLRFECSQLVVDRIDPLVNPGTTPSPHLHQIVGGNSFQADMRHPAHDLPSASTCTSCTFSEDFSNYWTAVLYFRARNGTYKRVPQSVSEGLKGNGGITVYYIPDTKNQTRVTAFRPGFRMLVGDAMATSPQEPRKVCHRCMPTSGDNSWLNCADPDTQTLPKEFCVGGMRSVVTFPTCWDGVNLDSPNHQSHVAYATGAGPTDSGPTGKCPESHPVVIPQVMYEVMWDTHLFNDKNLWPEDGSQPFVWSTGDSHGYGQHGDYVFGWQNDTLQRAMDSRCDGNVCKELKVQSAEDAMRCTKARTVVEDIDEWLTELPGNRTVY</sequence>
<dbReference type="EMBL" id="KZ805360">
    <property type="protein sequence ID" value="PVI01265.1"/>
    <property type="molecule type" value="Genomic_DNA"/>
</dbReference>
<evidence type="ECO:0000313" key="2">
    <source>
        <dbReference type="EMBL" id="PVI01265.1"/>
    </source>
</evidence>
<dbReference type="OrthoDB" id="74764at2759"/>
<keyword evidence="3" id="KW-1185">Reference proteome</keyword>
<evidence type="ECO:0000259" key="1">
    <source>
        <dbReference type="Pfam" id="PF09362"/>
    </source>
</evidence>
<feature type="domain" description="DUF1996" evidence="1">
    <location>
        <begin position="36"/>
        <end position="287"/>
    </location>
</feature>
<gene>
    <name evidence="2" type="ORF">DM02DRAFT_627794</name>
</gene>
<dbReference type="Proteomes" id="UP000244855">
    <property type="component" value="Unassembled WGS sequence"/>
</dbReference>
<organism evidence="2 3">
    <name type="scientific">Periconia macrospinosa</name>
    <dbReference type="NCBI Taxonomy" id="97972"/>
    <lineage>
        <taxon>Eukaryota</taxon>
        <taxon>Fungi</taxon>
        <taxon>Dikarya</taxon>
        <taxon>Ascomycota</taxon>
        <taxon>Pezizomycotina</taxon>
        <taxon>Dothideomycetes</taxon>
        <taxon>Pleosporomycetidae</taxon>
        <taxon>Pleosporales</taxon>
        <taxon>Massarineae</taxon>
        <taxon>Periconiaceae</taxon>
        <taxon>Periconia</taxon>
    </lineage>
</organism>
<dbReference type="PANTHER" id="PTHR43662:SF2">
    <property type="entry name" value="DUF1996 DOMAIN-CONTAINING PROTEIN"/>
    <property type="match status" value="1"/>
</dbReference>
<name>A0A2V1DVI6_9PLEO</name>
<dbReference type="InterPro" id="IPR018535">
    <property type="entry name" value="DUF1996"/>
</dbReference>
<evidence type="ECO:0000313" key="3">
    <source>
        <dbReference type="Proteomes" id="UP000244855"/>
    </source>
</evidence>
<accession>A0A2V1DVI6</accession>
<reference evidence="2 3" key="1">
    <citation type="journal article" date="2018" name="Sci. Rep.">
        <title>Comparative genomics provides insights into the lifestyle and reveals functional heterogeneity of dark septate endophytic fungi.</title>
        <authorList>
            <person name="Knapp D.G."/>
            <person name="Nemeth J.B."/>
            <person name="Barry K."/>
            <person name="Hainaut M."/>
            <person name="Henrissat B."/>
            <person name="Johnson J."/>
            <person name="Kuo A."/>
            <person name="Lim J.H.P."/>
            <person name="Lipzen A."/>
            <person name="Nolan M."/>
            <person name="Ohm R.A."/>
            <person name="Tamas L."/>
            <person name="Grigoriev I.V."/>
            <person name="Spatafora J.W."/>
            <person name="Nagy L.G."/>
            <person name="Kovacs G.M."/>
        </authorList>
    </citation>
    <scope>NUCLEOTIDE SEQUENCE [LARGE SCALE GENOMIC DNA]</scope>
    <source>
        <strain evidence="2 3">DSE2036</strain>
    </source>
</reference>
<proteinExistence type="predicted"/>
<dbReference type="Pfam" id="PF09362">
    <property type="entry name" value="DUF1996"/>
    <property type="match status" value="1"/>
</dbReference>